<accession>A0A0D2KK68</accession>
<gene>
    <name evidence="1" type="ORF">HYPSUDRAFT_59016</name>
</gene>
<keyword evidence="2" id="KW-1185">Reference proteome</keyword>
<dbReference type="Proteomes" id="UP000054270">
    <property type="component" value="Unassembled WGS sequence"/>
</dbReference>
<evidence type="ECO:0000313" key="1">
    <source>
        <dbReference type="EMBL" id="KJA15057.1"/>
    </source>
</evidence>
<protein>
    <submittedName>
        <fullName evidence="1">Uncharacterized protein</fullName>
    </submittedName>
</protein>
<dbReference type="EMBL" id="KN817655">
    <property type="protein sequence ID" value="KJA15057.1"/>
    <property type="molecule type" value="Genomic_DNA"/>
</dbReference>
<organism evidence="1 2">
    <name type="scientific">Hypholoma sublateritium (strain FD-334 SS-4)</name>
    <dbReference type="NCBI Taxonomy" id="945553"/>
    <lineage>
        <taxon>Eukaryota</taxon>
        <taxon>Fungi</taxon>
        <taxon>Dikarya</taxon>
        <taxon>Basidiomycota</taxon>
        <taxon>Agaricomycotina</taxon>
        <taxon>Agaricomycetes</taxon>
        <taxon>Agaricomycetidae</taxon>
        <taxon>Agaricales</taxon>
        <taxon>Agaricineae</taxon>
        <taxon>Strophariaceae</taxon>
        <taxon>Hypholoma</taxon>
    </lineage>
</organism>
<proteinExistence type="predicted"/>
<sequence>MATGFMGSSTQCVAACASESGMTSNSALRDIRLGRARTIQPRRTLRCGRRACTRGTCNAVWDGERGVTRAMRAEEKEGRAACSESEVKQAKGQSKVYNFRGGRSSWALETLGGRKDRRMRPSRRVKSIKDIASGGSDPGARTCAVGGRVKARRAGKRSTEALEAVEERGDACGECTYRGDSRNDGRDSPLDLRPDDLYQWARGRARRAIAPVTLLSIRLGHAQVVELSREACCARGPHSCRVRVEGPGKSGRQGGEPLPIFYRTKRGYLTGNLKYTNILPAAENCKFGATYGVI</sequence>
<evidence type="ECO:0000313" key="2">
    <source>
        <dbReference type="Proteomes" id="UP000054270"/>
    </source>
</evidence>
<reference evidence="2" key="1">
    <citation type="submission" date="2014-04" db="EMBL/GenBank/DDBJ databases">
        <title>Evolutionary Origins and Diversification of the Mycorrhizal Mutualists.</title>
        <authorList>
            <consortium name="DOE Joint Genome Institute"/>
            <consortium name="Mycorrhizal Genomics Consortium"/>
            <person name="Kohler A."/>
            <person name="Kuo A."/>
            <person name="Nagy L.G."/>
            <person name="Floudas D."/>
            <person name="Copeland A."/>
            <person name="Barry K.W."/>
            <person name="Cichocki N."/>
            <person name="Veneault-Fourrey C."/>
            <person name="LaButti K."/>
            <person name="Lindquist E.A."/>
            <person name="Lipzen A."/>
            <person name="Lundell T."/>
            <person name="Morin E."/>
            <person name="Murat C."/>
            <person name="Riley R."/>
            <person name="Ohm R."/>
            <person name="Sun H."/>
            <person name="Tunlid A."/>
            <person name="Henrissat B."/>
            <person name="Grigoriev I.V."/>
            <person name="Hibbett D.S."/>
            <person name="Martin F."/>
        </authorList>
    </citation>
    <scope>NUCLEOTIDE SEQUENCE [LARGE SCALE GENOMIC DNA]</scope>
    <source>
        <strain evidence="2">FD-334 SS-4</strain>
    </source>
</reference>
<name>A0A0D2KK68_HYPSF</name>
<dbReference type="AlphaFoldDB" id="A0A0D2KK68"/>